<proteinExistence type="predicted"/>
<dbReference type="SUPFAM" id="SSF55347">
    <property type="entry name" value="Glyceraldehyde-3-phosphate dehydrogenase-like, C-terminal domain"/>
    <property type="match status" value="1"/>
</dbReference>
<dbReference type="AlphaFoldDB" id="E3T750"/>
<dbReference type="PANTHER" id="PTHR43377:SF1">
    <property type="entry name" value="BILIVERDIN REDUCTASE A"/>
    <property type="match status" value="1"/>
</dbReference>
<dbReference type="Gene3D" id="3.30.360.10">
    <property type="entry name" value="Dihydrodipicolinate Reductase, domain 2"/>
    <property type="match status" value="1"/>
</dbReference>
<feature type="domain" description="Gfo/Idh/MocA-like oxidoreductase N-terminal" evidence="1">
    <location>
        <begin position="12"/>
        <end position="134"/>
    </location>
</feature>
<dbReference type="InterPro" id="IPR051450">
    <property type="entry name" value="Gfo/Idh/MocA_Oxidoreductases"/>
</dbReference>
<accession>E3T750</accession>
<dbReference type="Gene3D" id="3.40.50.720">
    <property type="entry name" value="NAD(P)-binding Rossmann-like Domain"/>
    <property type="match status" value="1"/>
</dbReference>
<dbReference type="GO" id="GO:0000166">
    <property type="term" value="F:nucleotide binding"/>
    <property type="evidence" value="ECO:0007669"/>
    <property type="project" value="InterPro"/>
</dbReference>
<dbReference type="PANTHER" id="PTHR43377">
    <property type="entry name" value="BILIVERDIN REDUCTASE A"/>
    <property type="match status" value="1"/>
</dbReference>
<dbReference type="EMBL" id="GU260714">
    <property type="protein sequence ID" value="ADC36144.1"/>
    <property type="molecule type" value="Genomic_DNA"/>
</dbReference>
<dbReference type="InterPro" id="IPR036291">
    <property type="entry name" value="NAD(P)-bd_dom_sf"/>
</dbReference>
<dbReference type="InterPro" id="IPR008354">
    <property type="entry name" value="Glc-Fru_OxRdtase_bac"/>
</dbReference>
<dbReference type="Pfam" id="PF22725">
    <property type="entry name" value="GFO_IDH_MocA_C3"/>
    <property type="match status" value="1"/>
</dbReference>
<evidence type="ECO:0000259" key="2">
    <source>
        <dbReference type="Pfam" id="PF22725"/>
    </source>
</evidence>
<dbReference type="InterPro" id="IPR000683">
    <property type="entry name" value="Gfo/Idh/MocA-like_OxRdtase_N"/>
</dbReference>
<evidence type="ECO:0000313" key="3">
    <source>
        <dbReference type="EMBL" id="ADC36144.1"/>
    </source>
</evidence>
<name>E3T750_9BACT</name>
<evidence type="ECO:0000259" key="1">
    <source>
        <dbReference type="Pfam" id="PF01408"/>
    </source>
</evidence>
<sequence>MGQAKVVSGRKVRYAVVGVGWISQTAFLPGVEHTGNSEVVALVTGHEEKAQKVGEKYGISAVYSYEEFDGLLGSGTIDAVYLATPNWDHVELAVKTLDAGVHLLLEKPMAVSVEECERIMAAAERSGAKLMIAYRLHHEPGMLAALDTVRSGKLGQLRYFNSSFSQPVSGQNHRAKNGYWAGPVPDMGPYPINMVRNLFGAEPVEVFATGVCTDPVRFTMDDTVVVTLKFPGARVATMAMSYNAQDLDDYRVVGNLGDLFSQPAFGVGSQMKHVVTVGEEKSEETFPKTDHFGGELKYFSQCVIDDREPEANGEEGMLDVRVLEAAERALQTGVPQTLMPYTRKRRPVSGQVEKLHVTKEPELVGAHKPSDGQ</sequence>
<protein>
    <submittedName>
        <fullName evidence="3">Oxidoreductase domain protein</fullName>
    </submittedName>
</protein>
<dbReference type="SUPFAM" id="SSF51735">
    <property type="entry name" value="NAD(P)-binding Rossmann-fold domains"/>
    <property type="match status" value="1"/>
</dbReference>
<feature type="domain" description="GFO/IDH/MocA-like oxidoreductase" evidence="2">
    <location>
        <begin position="144"/>
        <end position="258"/>
    </location>
</feature>
<dbReference type="PRINTS" id="PR01775">
    <property type="entry name" value="GLFROXRDTASE"/>
</dbReference>
<organism evidence="3">
    <name type="scientific">uncultured bacterium 162</name>
    <dbReference type="NCBI Taxonomy" id="698381"/>
    <lineage>
        <taxon>Bacteria</taxon>
        <taxon>environmental samples</taxon>
    </lineage>
</organism>
<dbReference type="Pfam" id="PF01408">
    <property type="entry name" value="GFO_IDH_MocA"/>
    <property type="match status" value="1"/>
</dbReference>
<reference evidence="3" key="2">
    <citation type="journal article" date="2010" name="Appl. Environ. Microbiol.">
        <title>Comparative analysis of acidobacterial genomic fragments from terrestrial and aquatic metagenomic libraries, with emphasis on acidobacteria subdivision 6.</title>
        <authorList>
            <person name="Kielak A.M."/>
            <person name="van Veen J.A."/>
            <person name="Kowalchuk G.A."/>
        </authorList>
    </citation>
    <scope>NUCLEOTIDE SEQUENCE</scope>
</reference>
<dbReference type="InterPro" id="IPR055170">
    <property type="entry name" value="GFO_IDH_MocA-like_dom"/>
</dbReference>
<reference evidence="3" key="1">
    <citation type="submission" date="2009-12" db="EMBL/GenBank/DDBJ databases">
        <authorList>
            <person name="Kielak A."/>
            <person name="van Veen J.A."/>
            <person name="Kowalchuk G.A."/>
        </authorList>
    </citation>
    <scope>NUCLEOTIDE SEQUENCE</scope>
</reference>